<evidence type="ECO:0000313" key="1">
    <source>
        <dbReference type="EMBL" id="PUU77482.1"/>
    </source>
</evidence>
<dbReference type="EMBL" id="NESQ01000151">
    <property type="protein sequence ID" value="PUU77482.1"/>
    <property type="molecule type" value="Genomic_DNA"/>
</dbReference>
<reference evidence="1 2" key="1">
    <citation type="submission" date="2017-04" db="EMBL/GenBank/DDBJ databases">
        <title>Draft genome sequence of Tuber borchii Vittad., a whitish edible truffle.</title>
        <authorList>
            <consortium name="DOE Joint Genome Institute"/>
            <person name="Murat C."/>
            <person name="Kuo A."/>
            <person name="Barry K.W."/>
            <person name="Clum A."/>
            <person name="Dockter R.B."/>
            <person name="Fauchery L."/>
            <person name="Iotti M."/>
            <person name="Kohler A."/>
            <person name="Labutti K."/>
            <person name="Lindquist E.A."/>
            <person name="Lipzen A."/>
            <person name="Ohm R.A."/>
            <person name="Wang M."/>
            <person name="Grigoriev I.V."/>
            <person name="Zambonelli A."/>
            <person name="Martin F.M."/>
        </authorList>
    </citation>
    <scope>NUCLEOTIDE SEQUENCE [LARGE SCALE GENOMIC DNA]</scope>
    <source>
        <strain evidence="1 2">Tbo3840</strain>
    </source>
</reference>
<evidence type="ECO:0000313" key="2">
    <source>
        <dbReference type="Proteomes" id="UP000244722"/>
    </source>
</evidence>
<comment type="caution">
    <text evidence="1">The sequence shown here is derived from an EMBL/GenBank/DDBJ whole genome shotgun (WGS) entry which is preliminary data.</text>
</comment>
<organism evidence="1 2">
    <name type="scientific">Tuber borchii</name>
    <name type="common">White truffle</name>
    <dbReference type="NCBI Taxonomy" id="42251"/>
    <lineage>
        <taxon>Eukaryota</taxon>
        <taxon>Fungi</taxon>
        <taxon>Dikarya</taxon>
        <taxon>Ascomycota</taxon>
        <taxon>Pezizomycotina</taxon>
        <taxon>Pezizomycetes</taxon>
        <taxon>Pezizales</taxon>
        <taxon>Tuberaceae</taxon>
        <taxon>Tuber</taxon>
    </lineage>
</organism>
<accession>A0A2T6ZPT1</accession>
<dbReference type="Proteomes" id="UP000244722">
    <property type="component" value="Unassembled WGS sequence"/>
</dbReference>
<name>A0A2T6ZPT1_TUBBO</name>
<dbReference type="OrthoDB" id="3558706at2759"/>
<dbReference type="AlphaFoldDB" id="A0A2T6ZPT1"/>
<sequence>MSVSPETTTKLWEHAIKLRTERKADLGGWVSFVIPEDLIVAPVQVDAVTVVFLYIATGMKFSVAVHPVLGALFHYTPSILALANESLEEIRMLSRAVNQGKGMWVNRVFGKVNDRGVGRGLLDFTMFLIAMEGFLLSHGWPEGSRVDSISGAAGFMAVATVDVYVAISPTCIHAWRAHFVEVIVEGHLYEIQGTEPVINPPVFRHVKGNIIDSRCLITAPRLGSAPLYQPNAETLNTLIERLQPFNFVNHGLFR</sequence>
<gene>
    <name evidence="1" type="ORF">B9Z19DRAFT_1128219</name>
</gene>
<protein>
    <submittedName>
        <fullName evidence="1">Uncharacterized protein</fullName>
    </submittedName>
</protein>
<proteinExistence type="predicted"/>
<keyword evidence="2" id="KW-1185">Reference proteome</keyword>